<dbReference type="InterPro" id="IPR003343">
    <property type="entry name" value="Big_2"/>
</dbReference>
<feature type="signal peptide" evidence="1">
    <location>
        <begin position="1"/>
        <end position="20"/>
    </location>
</feature>
<dbReference type="Gene3D" id="2.60.40.1080">
    <property type="match status" value="1"/>
</dbReference>
<gene>
    <name evidence="3" type="ORF">G4177_14505</name>
</gene>
<sequence length="830" mass="90942">MPVFHGAPRLALCLLTFVLACGSTEPDPTPGEDDETDKVAALTLSPNGATLLVGESLTLAAHAVDSTGQVLKNVQVTWSSYLPEYVTVTGGRLKGVTAGGSVITAKAGTASATLSVIVMPYDASRPSSREVLASAREAGLINDEELLAYQVYAAFSDPRLPPQYKARVESGFDDTTLEALRERFDTLSAPMQEALGMYLLRPDDPGSWLNAPLPDTRLISQQSRPVCRPTSGGWHSLSRSYAKVKVWFQVGVGTQREQALILDEAMEKEIWPKLMALGLKEPLTDEAYSGCNGGSPHLDIYLMRNMTGRGLTVPEGYFNSTQAPTYILLSDSLVELEPTDATKIKSAANLKGAAAHELMHAIQWSYKTKDWQTRYGWIRDATANWAIDHVYEQKLQLEQDFADCFMSTPDLHLEDRSTGHCKRPGLRDAGRDYGAYLFFQFLAKKHGPKFVVDALEKLTTETSSLTAVDSVVPGKLEKAWPEFAKVLWNQAPIDTKAESFNTWDKLSEKVKSNALKGDLAGAPELKEELDDELNNLANSYDHFTFSDPNTRSLLFHNGWFKNITESKEPVKVTALWNDASGTWHEEDWSEYEYVGLCRDMKSQRAQDLIIITSNAKFAPGGGGSLKAAKTPYLKRSNVGCWKYKGTTKAAEMAPGWSGRGKILDANVEYQVLGAFATADYDHPSIPHTKRLGAFMIMPPSGDFTLDISYGFGGCNYTFGPTKYTLGTSGGVLLMNPFNELKSPDPDTQDWLSHASRAYRSALADGRIVSVAVSGRDCHGPELDSPGNILFTDSGEPSASPQLVKPNGELSGTFRMGDTTFDWTLQPQAEP</sequence>
<protein>
    <submittedName>
        <fullName evidence="3">Ig-like domain-containing protein</fullName>
    </submittedName>
</protein>
<dbReference type="EMBL" id="JAAIYO010000003">
    <property type="protein sequence ID" value="MBE4749376.1"/>
    <property type="molecule type" value="Genomic_DNA"/>
</dbReference>
<evidence type="ECO:0000259" key="2">
    <source>
        <dbReference type="SMART" id="SM00635"/>
    </source>
</evidence>
<dbReference type="Proteomes" id="UP001516472">
    <property type="component" value="Unassembled WGS sequence"/>
</dbReference>
<keyword evidence="1" id="KW-0732">Signal</keyword>
<evidence type="ECO:0000256" key="1">
    <source>
        <dbReference type="SAM" id="SignalP"/>
    </source>
</evidence>
<accession>A0ABR9PN93</accession>
<feature type="chain" id="PRO_5046623265" evidence="1">
    <location>
        <begin position="21"/>
        <end position="830"/>
    </location>
</feature>
<name>A0ABR9PN93_9BACT</name>
<feature type="domain" description="BIG2" evidence="2">
    <location>
        <begin position="38"/>
        <end position="117"/>
    </location>
</feature>
<comment type="caution">
    <text evidence="3">The sequence shown here is derived from an EMBL/GenBank/DDBJ whole genome shotgun (WGS) entry which is preliminary data.</text>
</comment>
<organism evidence="3 4">
    <name type="scientific">Corallococcus soli</name>
    <dbReference type="NCBI Taxonomy" id="2710757"/>
    <lineage>
        <taxon>Bacteria</taxon>
        <taxon>Pseudomonadati</taxon>
        <taxon>Myxococcota</taxon>
        <taxon>Myxococcia</taxon>
        <taxon>Myxococcales</taxon>
        <taxon>Cystobacterineae</taxon>
        <taxon>Myxococcaceae</taxon>
        <taxon>Corallococcus</taxon>
    </lineage>
</organism>
<keyword evidence="4" id="KW-1185">Reference proteome</keyword>
<dbReference type="RefSeq" id="WP_193348752.1">
    <property type="nucleotide sequence ID" value="NZ_CBCSIP010000048.1"/>
</dbReference>
<reference evidence="3 4" key="1">
    <citation type="submission" date="2020-02" db="EMBL/GenBank/DDBJ databases">
        <authorList>
            <person name="Babadi Z.K."/>
            <person name="Risdian C."/>
            <person name="Ebrahimipour G.H."/>
            <person name="Wink J."/>
        </authorList>
    </citation>
    <scope>NUCLEOTIDE SEQUENCE [LARGE SCALE GENOMIC DNA]</scope>
    <source>
        <strain evidence="3 4">ZKHCc1 1396</strain>
    </source>
</reference>
<evidence type="ECO:0000313" key="4">
    <source>
        <dbReference type="Proteomes" id="UP001516472"/>
    </source>
</evidence>
<dbReference type="SMART" id="SM00635">
    <property type="entry name" value="BID_2"/>
    <property type="match status" value="1"/>
</dbReference>
<evidence type="ECO:0000313" key="3">
    <source>
        <dbReference type="EMBL" id="MBE4749376.1"/>
    </source>
</evidence>
<proteinExistence type="predicted"/>